<feature type="compositionally biased region" description="Acidic residues" evidence="3">
    <location>
        <begin position="54"/>
        <end position="64"/>
    </location>
</feature>
<evidence type="ECO:0000256" key="1">
    <source>
        <dbReference type="PROSITE-ProRule" id="PRU00339"/>
    </source>
</evidence>
<dbReference type="OrthoDB" id="1872379at2759"/>
<dbReference type="InterPro" id="IPR019734">
    <property type="entry name" value="TPR_rpt"/>
</dbReference>
<sequence length="263" mass="29736">MEDGHTSKDSHKDILTNSADNASGSSDTNKFDLKSFTEALSDDRVNASSAKTEIEDDDEDDEEYSDAKDLSEADEVLELDEEAMAECHKDLSDDKLEKLKEEAVVLKNNGNECFKKSDYEEAVRLYTTALNTCPLKYQSERSILYANRAAAKINLEKNEEAILDCNKALELNPSYLKALLRRASLYRKMDRLDNSLEDYQKVLELDRNNAEARQACAVLPAEIAERNEKLKNEMFGKLKELGNICLRPFGLSTDNFKVVKDPN</sequence>
<feature type="region of interest" description="Disordered" evidence="3">
    <location>
        <begin position="42"/>
        <end position="70"/>
    </location>
</feature>
<dbReference type="SMART" id="SM00028">
    <property type="entry name" value="TPR"/>
    <property type="match status" value="3"/>
</dbReference>
<feature type="compositionally biased region" description="Polar residues" evidence="3">
    <location>
        <begin position="15"/>
        <end position="28"/>
    </location>
</feature>
<dbReference type="EMBL" id="KK112848">
    <property type="protein sequence ID" value="KFM58684.1"/>
    <property type="molecule type" value="Genomic_DNA"/>
</dbReference>
<feature type="region of interest" description="Disordered" evidence="3">
    <location>
        <begin position="1"/>
        <end position="30"/>
    </location>
</feature>
<dbReference type="PROSITE" id="PS50005">
    <property type="entry name" value="TPR"/>
    <property type="match status" value="1"/>
</dbReference>
<evidence type="ECO:0000313" key="4">
    <source>
        <dbReference type="EMBL" id="KFM58684.1"/>
    </source>
</evidence>
<feature type="non-terminal residue" evidence="4">
    <location>
        <position position="263"/>
    </location>
</feature>
<dbReference type="STRING" id="407821.A0A087T0P5"/>
<gene>
    <name evidence="4" type="ORF">X975_16992</name>
</gene>
<feature type="compositionally biased region" description="Basic and acidic residues" evidence="3">
    <location>
        <begin position="1"/>
        <end position="14"/>
    </location>
</feature>
<proteinExistence type="predicted"/>
<dbReference type="InterPro" id="IPR011990">
    <property type="entry name" value="TPR-like_helical_dom_sf"/>
</dbReference>
<accession>A0A087T0P5</accession>
<evidence type="ECO:0000256" key="2">
    <source>
        <dbReference type="SAM" id="Coils"/>
    </source>
</evidence>
<organism evidence="4 5">
    <name type="scientific">Stegodyphus mimosarum</name>
    <name type="common">African social velvet spider</name>
    <dbReference type="NCBI Taxonomy" id="407821"/>
    <lineage>
        <taxon>Eukaryota</taxon>
        <taxon>Metazoa</taxon>
        <taxon>Ecdysozoa</taxon>
        <taxon>Arthropoda</taxon>
        <taxon>Chelicerata</taxon>
        <taxon>Arachnida</taxon>
        <taxon>Araneae</taxon>
        <taxon>Araneomorphae</taxon>
        <taxon>Entelegynae</taxon>
        <taxon>Eresoidea</taxon>
        <taxon>Eresidae</taxon>
        <taxon>Stegodyphus</taxon>
    </lineage>
</organism>
<evidence type="ECO:0000256" key="3">
    <source>
        <dbReference type="SAM" id="MobiDB-lite"/>
    </source>
</evidence>
<dbReference type="Gene3D" id="1.25.40.10">
    <property type="entry name" value="Tetratricopeptide repeat domain"/>
    <property type="match status" value="1"/>
</dbReference>
<evidence type="ECO:0000313" key="5">
    <source>
        <dbReference type="Proteomes" id="UP000054359"/>
    </source>
</evidence>
<keyword evidence="5" id="KW-1185">Reference proteome</keyword>
<dbReference type="SUPFAM" id="SSF48452">
    <property type="entry name" value="TPR-like"/>
    <property type="match status" value="1"/>
</dbReference>
<feature type="coiled-coil region" evidence="2">
    <location>
        <begin position="182"/>
        <end position="209"/>
    </location>
</feature>
<name>A0A087T0P5_STEMI</name>
<dbReference type="Proteomes" id="UP000054359">
    <property type="component" value="Unassembled WGS sequence"/>
</dbReference>
<dbReference type="OMA" id="HYVDEQQ"/>
<reference evidence="4 5" key="1">
    <citation type="submission" date="2013-11" db="EMBL/GenBank/DDBJ databases">
        <title>Genome sequencing of Stegodyphus mimosarum.</title>
        <authorList>
            <person name="Bechsgaard J."/>
        </authorList>
    </citation>
    <scope>NUCLEOTIDE SEQUENCE [LARGE SCALE GENOMIC DNA]</scope>
</reference>
<dbReference type="AlphaFoldDB" id="A0A087T0P5"/>
<keyword evidence="2" id="KW-0175">Coiled coil</keyword>
<dbReference type="PANTHER" id="PTHR46014:SF1">
    <property type="entry name" value="TETRATRICOPEPTIDE REPEAT PROTEIN 1"/>
    <property type="match status" value="1"/>
</dbReference>
<dbReference type="InterPro" id="IPR052769">
    <property type="entry name" value="TPR_domain_protein"/>
</dbReference>
<feature type="repeat" description="TPR" evidence="1">
    <location>
        <begin position="176"/>
        <end position="209"/>
    </location>
</feature>
<keyword evidence="1" id="KW-0802">TPR repeat</keyword>
<dbReference type="Pfam" id="PF00515">
    <property type="entry name" value="TPR_1"/>
    <property type="match status" value="1"/>
</dbReference>
<protein>
    <submittedName>
        <fullName evidence="4">Tetratricopeptide repeat protein 1</fullName>
    </submittedName>
</protein>
<dbReference type="Pfam" id="PF13181">
    <property type="entry name" value="TPR_8"/>
    <property type="match status" value="1"/>
</dbReference>
<dbReference type="PANTHER" id="PTHR46014">
    <property type="entry name" value="TETRATRICOPEPTIDE REPEAT PROTEIN 1"/>
    <property type="match status" value="1"/>
</dbReference>